<dbReference type="InterPro" id="IPR013785">
    <property type="entry name" value="Aldolase_TIM"/>
</dbReference>
<comment type="caution">
    <text evidence="1">The sequence shown here is derived from an EMBL/GenBank/DDBJ whole genome shotgun (WGS) entry which is preliminary data.</text>
</comment>
<evidence type="ECO:0000313" key="2">
    <source>
        <dbReference type="Proteomes" id="UP000532194"/>
    </source>
</evidence>
<dbReference type="InterPro" id="IPR038417">
    <property type="entry name" value="Alpga-gal_N_sf"/>
</dbReference>
<dbReference type="InterPro" id="IPR002252">
    <property type="entry name" value="Glyco_hydro_36"/>
</dbReference>
<sequence length="766" mass="83984">MRTTLATYTCNDITAIYRESEQHVVELLLVPTATVSQVVRDDCAAEPLVQAKIVGDDYPFGFSQGRTMRNSATVAAMRCVGQRIRVDDGQWHHVASVTAAESADGHSNVDALTGIAGVDASDEKIANISHTAGIKHIVDVTGRILVETTLKDERGYRYTHTLRMGADSQAVEISTAFTNESDAPVTLEMLSSFTLGSLSPFSTGLAPETLQLHRLRSTWSAEGRLVSEPVEDEQLEPSWQQYSANSIRFGSIGSFPVRGYVPFAAVEDTAHGVTWAVATTQASSWQIEAYRRDYGLSLSGGLADREFGQWTRTIAPGETFEAPYAVASVVAGGVDDAAQRVAGNVRHHLDLPESETRMPVIFNEFCTTWGVPTEQSVDEQIEFLGKLKADGGKGVDYFVIDAGWFDDKAFEAASHFGSWQVSKAHFPNGLKPVVDKVHAAGMKAGIWFEFEIAGREDPDCFNHHAWLLSRDGMSITSGNRRWWDMRNPEVRAYLKTKVIDFLADNGFDYIKVDYNDTIGIGCQTPAGENGNPNSLGDGLYEQILASQEFFREMKCEVPGLIVEICASGGHRLVQSFMEIGSMASFSDAHEQDEIPVIAANMHRMILPRQSQIWAVVKRDQPLKKLYYQVASGLLGRLCFSGDTETLRPEQVETIRKGIDWYAEAAPVIDHGVSSWFGPHIASYRHPRGWQAIVRCGEIGTPAEGHTLVVLHTFHEAPASITLPGIASDTTNIAKVWARLGIQVNRTDAGALAIEGLEDFDGLAVLL</sequence>
<gene>
    <name evidence="1" type="ORF">G1C95_1312</name>
</gene>
<protein>
    <submittedName>
        <fullName evidence="1">Alpha-galactosidase</fullName>
    </submittedName>
</protein>
<evidence type="ECO:0000313" key="1">
    <source>
        <dbReference type="EMBL" id="NMM94125.1"/>
    </source>
</evidence>
<dbReference type="Gene3D" id="2.70.98.60">
    <property type="entry name" value="alpha-galactosidase from lactobacil brevis"/>
    <property type="match status" value="1"/>
</dbReference>
<dbReference type="GO" id="GO:0016052">
    <property type="term" value="P:carbohydrate catabolic process"/>
    <property type="evidence" value="ECO:0007669"/>
    <property type="project" value="InterPro"/>
</dbReference>
<dbReference type="AlphaFoldDB" id="A0A7Y0HRJ2"/>
<dbReference type="RefSeq" id="WP_169172149.1">
    <property type="nucleotide sequence ID" value="NZ_JAAIII010000003.1"/>
</dbReference>
<name>A0A7Y0HRJ2_9BIFI</name>
<dbReference type="EMBL" id="JAAIII010000003">
    <property type="protein sequence ID" value="NMM94125.1"/>
    <property type="molecule type" value="Genomic_DNA"/>
</dbReference>
<organism evidence="1 2">
    <name type="scientific">Bifidobacterium oedipodis</name>
    <dbReference type="NCBI Taxonomy" id="2675322"/>
    <lineage>
        <taxon>Bacteria</taxon>
        <taxon>Bacillati</taxon>
        <taxon>Actinomycetota</taxon>
        <taxon>Actinomycetes</taxon>
        <taxon>Bifidobacteriales</taxon>
        <taxon>Bifidobacteriaceae</taxon>
        <taxon>Bifidobacterium</taxon>
    </lineage>
</organism>
<dbReference type="GO" id="GO:0004557">
    <property type="term" value="F:alpha-galactosidase activity"/>
    <property type="evidence" value="ECO:0007669"/>
    <property type="project" value="InterPro"/>
</dbReference>
<dbReference type="SUPFAM" id="SSF51445">
    <property type="entry name" value="(Trans)glycosidases"/>
    <property type="match status" value="1"/>
</dbReference>
<reference evidence="1 2" key="1">
    <citation type="submission" date="2020-02" db="EMBL/GenBank/DDBJ databases">
        <title>Characterization of phylogenetic diversity of novel bifidobacterial species isolated in Czech ZOOs.</title>
        <authorList>
            <person name="Lugli G.A."/>
            <person name="Vera N.B."/>
            <person name="Ventura M."/>
        </authorList>
    </citation>
    <scope>NUCLEOTIDE SEQUENCE [LARGE SCALE GENOMIC DNA]</scope>
    <source>
        <strain evidence="1 2">DSM 109957</strain>
    </source>
</reference>
<dbReference type="Pfam" id="PF02065">
    <property type="entry name" value="Melibiase"/>
    <property type="match status" value="1"/>
</dbReference>
<dbReference type="InterPro" id="IPR017853">
    <property type="entry name" value="GH"/>
</dbReference>
<dbReference type="CDD" id="cd14791">
    <property type="entry name" value="GH36"/>
    <property type="match status" value="1"/>
</dbReference>
<proteinExistence type="predicted"/>
<keyword evidence="2" id="KW-1185">Reference proteome</keyword>
<dbReference type="Gene3D" id="3.20.20.70">
    <property type="entry name" value="Aldolase class I"/>
    <property type="match status" value="1"/>
</dbReference>
<dbReference type="Proteomes" id="UP000532194">
    <property type="component" value="Unassembled WGS sequence"/>
</dbReference>
<accession>A0A7Y0HRJ2</accession>